<reference evidence="3 4" key="1">
    <citation type="submission" date="2021-03" db="EMBL/GenBank/DDBJ databases">
        <title>Fibrella sp. HMF5405 genome sequencing and assembly.</title>
        <authorList>
            <person name="Kang H."/>
            <person name="Kim H."/>
            <person name="Bae S."/>
            <person name="Joh K."/>
        </authorList>
    </citation>
    <scope>NUCLEOTIDE SEQUENCE [LARGE SCALE GENOMIC DNA]</scope>
    <source>
        <strain evidence="3 4">HMF5405</strain>
    </source>
</reference>
<proteinExistence type="predicted"/>
<evidence type="ECO:0000313" key="3">
    <source>
        <dbReference type="EMBL" id="MBO0949872.1"/>
    </source>
</evidence>
<dbReference type="InterPro" id="IPR013766">
    <property type="entry name" value="Thioredoxin_domain"/>
</dbReference>
<dbReference type="InterPro" id="IPR000866">
    <property type="entry name" value="AhpC/TSA"/>
</dbReference>
<dbReference type="PANTHER" id="PTHR42852:SF17">
    <property type="entry name" value="THIOREDOXIN-LIKE PROTEIN HI_1115"/>
    <property type="match status" value="1"/>
</dbReference>
<protein>
    <submittedName>
        <fullName evidence="3">TlpA family protein disulfide reductase</fullName>
    </submittedName>
</protein>
<keyword evidence="1" id="KW-0812">Transmembrane</keyword>
<evidence type="ECO:0000313" key="4">
    <source>
        <dbReference type="Proteomes" id="UP000664628"/>
    </source>
</evidence>
<dbReference type="SUPFAM" id="SSF52833">
    <property type="entry name" value="Thioredoxin-like"/>
    <property type="match status" value="1"/>
</dbReference>
<gene>
    <name evidence="3" type="ORF">J2I46_14850</name>
</gene>
<dbReference type="PANTHER" id="PTHR42852">
    <property type="entry name" value="THIOL:DISULFIDE INTERCHANGE PROTEIN DSBE"/>
    <property type="match status" value="1"/>
</dbReference>
<feature type="transmembrane region" description="Helical" evidence="1">
    <location>
        <begin position="112"/>
        <end position="133"/>
    </location>
</feature>
<accession>A0ABS3JIP2</accession>
<dbReference type="RefSeq" id="WP_207329831.1">
    <property type="nucleotide sequence ID" value="NZ_JAFMYW010000004.1"/>
</dbReference>
<dbReference type="PROSITE" id="PS51352">
    <property type="entry name" value="THIOREDOXIN_2"/>
    <property type="match status" value="1"/>
</dbReference>
<keyword evidence="4" id="KW-1185">Reference proteome</keyword>
<keyword evidence="1" id="KW-1133">Transmembrane helix</keyword>
<comment type="caution">
    <text evidence="3">The sequence shown here is derived from an EMBL/GenBank/DDBJ whole genome shotgun (WGS) entry which is preliminary data.</text>
</comment>
<dbReference type="Pfam" id="PF00578">
    <property type="entry name" value="AhpC-TSA"/>
    <property type="match status" value="1"/>
</dbReference>
<dbReference type="InterPro" id="IPR036249">
    <property type="entry name" value="Thioredoxin-like_sf"/>
</dbReference>
<dbReference type="EMBL" id="JAFMYW010000004">
    <property type="protein sequence ID" value="MBO0949872.1"/>
    <property type="molecule type" value="Genomic_DNA"/>
</dbReference>
<dbReference type="Gene3D" id="3.40.30.10">
    <property type="entry name" value="Glutaredoxin"/>
    <property type="match status" value="1"/>
</dbReference>
<sequence length="284" mass="31399">MKKYLLIATSSLLLTICLVPLGMDELGGHPIKFSIVNLVYCCFTFYLLRSAPDAASRLKAIGAITLPVLLLFVPLHSLHFLETLYALPSSAAHLTGICAGIFLTYASTARKAAFISFFAIASLWITTSGYSFWANKAFYGTFTGAVDEPIPPFSLVTANGQTISSSSMKGHYVVLDFWNTSCTVCFKKFPQLEQYHTRYKNNSKVKFFAVNVPLSRDAPGQAARVIKDDGYTFPVLLAANKSLTSLFKVDSYPTVIILDPSQRIIYRGLIDNIETPLRELADYQ</sequence>
<evidence type="ECO:0000259" key="2">
    <source>
        <dbReference type="PROSITE" id="PS51352"/>
    </source>
</evidence>
<organism evidence="3 4">
    <name type="scientific">Fibrella forsythiae</name>
    <dbReference type="NCBI Taxonomy" id="2817061"/>
    <lineage>
        <taxon>Bacteria</taxon>
        <taxon>Pseudomonadati</taxon>
        <taxon>Bacteroidota</taxon>
        <taxon>Cytophagia</taxon>
        <taxon>Cytophagales</taxon>
        <taxon>Spirosomataceae</taxon>
        <taxon>Fibrella</taxon>
    </lineage>
</organism>
<dbReference type="InterPro" id="IPR050553">
    <property type="entry name" value="Thioredoxin_ResA/DsbE_sf"/>
</dbReference>
<keyword evidence="1" id="KW-0472">Membrane</keyword>
<dbReference type="Proteomes" id="UP000664628">
    <property type="component" value="Unassembled WGS sequence"/>
</dbReference>
<dbReference type="CDD" id="cd02966">
    <property type="entry name" value="TlpA_like_family"/>
    <property type="match status" value="1"/>
</dbReference>
<feature type="transmembrane region" description="Helical" evidence="1">
    <location>
        <begin position="60"/>
        <end position="78"/>
    </location>
</feature>
<name>A0ABS3JIP2_9BACT</name>
<feature type="transmembrane region" description="Helical" evidence="1">
    <location>
        <begin position="84"/>
        <end position="105"/>
    </location>
</feature>
<evidence type="ECO:0000256" key="1">
    <source>
        <dbReference type="SAM" id="Phobius"/>
    </source>
</evidence>
<feature type="domain" description="Thioredoxin" evidence="2">
    <location>
        <begin position="144"/>
        <end position="284"/>
    </location>
</feature>
<feature type="transmembrane region" description="Helical" evidence="1">
    <location>
        <begin position="31"/>
        <end position="48"/>
    </location>
</feature>